<evidence type="ECO:0000313" key="1">
    <source>
        <dbReference type="EMBL" id="XCH33049.1"/>
    </source>
</evidence>
<organism evidence="1">
    <name type="scientific">Dehalogenimonas sp. 4OHTPN</name>
    <dbReference type="NCBI Taxonomy" id="3166643"/>
    <lineage>
        <taxon>Bacteria</taxon>
        <taxon>Bacillati</taxon>
        <taxon>Chloroflexota</taxon>
        <taxon>Dehalococcoidia</taxon>
        <taxon>Dehalococcoidales</taxon>
        <taxon>Dehalococcoidaceae</taxon>
        <taxon>Dehalogenimonas</taxon>
    </lineage>
</organism>
<dbReference type="EMBL" id="CP159307">
    <property type="protein sequence ID" value="XCH33049.1"/>
    <property type="molecule type" value="Genomic_DNA"/>
</dbReference>
<name>A0AAU8G845_9CHLR</name>
<accession>A0AAU8G845</accession>
<proteinExistence type="predicted"/>
<gene>
    <name evidence="1" type="ORF">ABV300_07810</name>
</gene>
<sequence length="53" mass="5569">MMNYPEIAIICAAVLAYLESEGINAPPPDMTRLKALIAAAVAAYLQTESTASV</sequence>
<protein>
    <submittedName>
        <fullName evidence="1">Uncharacterized protein</fullName>
    </submittedName>
</protein>
<dbReference type="AlphaFoldDB" id="A0AAU8G845"/>
<dbReference type="RefSeq" id="WP_353714303.1">
    <property type="nucleotide sequence ID" value="NZ_CP159307.1"/>
</dbReference>
<reference evidence="1" key="1">
    <citation type="submission" date="2024-06" db="EMBL/GenBank/DDBJ databases">
        <title>A Novel Isolate, Dehalogenimonas sp. Strain 4OHTPN, Dechlorinates Aromatic 4 Hydroxy chlorothalonil by a Novel Reductive Dehalogenase.</title>
        <authorList>
            <person name="Liu G."/>
        </authorList>
    </citation>
    <scope>NUCLEOTIDE SEQUENCE</scope>
    <source>
        <strain evidence="1">4OHTPN</strain>
    </source>
</reference>